<keyword evidence="9" id="KW-0492">Microsome</keyword>
<dbReference type="InterPro" id="IPR017972">
    <property type="entry name" value="Cyt_P450_CS"/>
</dbReference>
<evidence type="ECO:0000256" key="2">
    <source>
        <dbReference type="ARBA" id="ARBA00003690"/>
    </source>
</evidence>
<dbReference type="GO" id="GO:0004497">
    <property type="term" value="F:monooxygenase activity"/>
    <property type="evidence" value="ECO:0007669"/>
    <property type="project" value="UniProtKB-KW"/>
</dbReference>
<dbReference type="PRINTS" id="PR00465">
    <property type="entry name" value="EP450IV"/>
</dbReference>
<comment type="function">
    <text evidence="2">May be involved in the metabolism of insect hormones and in the breakdown of synthetic insecticides.</text>
</comment>
<dbReference type="PROSITE" id="PS00086">
    <property type="entry name" value="CYTOCHROME_P450"/>
    <property type="match status" value="1"/>
</dbReference>
<keyword evidence="13" id="KW-0472">Membrane</keyword>
<dbReference type="EMBL" id="JAXCGZ010007619">
    <property type="protein sequence ID" value="KAK7078950.1"/>
    <property type="molecule type" value="Genomic_DNA"/>
</dbReference>
<dbReference type="InterPro" id="IPR036396">
    <property type="entry name" value="Cyt_P450_sf"/>
</dbReference>
<reference evidence="16 17" key="1">
    <citation type="submission" date="2023-11" db="EMBL/GenBank/DDBJ databases">
        <title>Halocaridina rubra genome assembly.</title>
        <authorList>
            <person name="Smith C."/>
        </authorList>
    </citation>
    <scope>NUCLEOTIDE SEQUENCE [LARGE SCALE GENOMIC DNA]</scope>
    <source>
        <strain evidence="16">EP-1</strain>
        <tissue evidence="16">Whole</tissue>
    </source>
</reference>
<evidence type="ECO:0000256" key="1">
    <source>
        <dbReference type="ARBA" id="ARBA00001971"/>
    </source>
</evidence>
<evidence type="ECO:0000256" key="10">
    <source>
        <dbReference type="ARBA" id="ARBA00023002"/>
    </source>
</evidence>
<evidence type="ECO:0000256" key="3">
    <source>
        <dbReference type="ARBA" id="ARBA00004174"/>
    </source>
</evidence>
<evidence type="ECO:0000256" key="5">
    <source>
        <dbReference type="ARBA" id="ARBA00010617"/>
    </source>
</evidence>
<dbReference type="Gene3D" id="1.10.630.10">
    <property type="entry name" value="Cytochrome P450"/>
    <property type="match status" value="1"/>
</dbReference>
<name>A0AAN8XGZ7_HALRR</name>
<keyword evidence="12 15" id="KW-0503">Monooxygenase</keyword>
<keyword evidence="6 14" id="KW-0349">Heme</keyword>
<evidence type="ECO:0000256" key="7">
    <source>
        <dbReference type="ARBA" id="ARBA00022723"/>
    </source>
</evidence>
<dbReference type="GO" id="GO:0016705">
    <property type="term" value="F:oxidoreductase activity, acting on paired donors, with incorporation or reduction of molecular oxygen"/>
    <property type="evidence" value="ECO:0007669"/>
    <property type="project" value="InterPro"/>
</dbReference>
<dbReference type="SUPFAM" id="SSF48264">
    <property type="entry name" value="Cytochrome P450"/>
    <property type="match status" value="1"/>
</dbReference>
<dbReference type="AlphaFoldDB" id="A0AAN8XGZ7"/>
<sequence>MDTKTKNSEYFREVKICWCTYICYIDILQKFLGRFSMDATASCGFGLESNSLLSEEGEFNKIAAMVFNPSTWRIFNFIAYYIAPRLCRALGMILPSPGLRHYADIVTEVLKHREKTGIHRGDFIDLMIEARKIPDEETNAGKKHALEDLTVVSQAVVFLLAGYDNIATTLAFCCYHLANNPGIQDQARMEMKDLMKQHGNKINYDAVMEAKYLDACISETLRLYPIETSFNRLCVKDYKLGDSDLVIPKGMVIEVPVWSLHRDPEYWENPSEFRPGRFLEDKHNIRPYTYLPFGAGPRNCIGRRFAMMTTKAALAFLLQGVKMSVSPSQRHPPELACSPIILRPKNGIHLLLQTIHENEE</sequence>
<dbReference type="InterPro" id="IPR002403">
    <property type="entry name" value="Cyt_P450_E_grp-IV"/>
</dbReference>
<evidence type="ECO:0000256" key="14">
    <source>
        <dbReference type="PIRSR" id="PIRSR602403-1"/>
    </source>
</evidence>
<dbReference type="PANTHER" id="PTHR24292:SF54">
    <property type="entry name" value="CYP9F3-RELATED"/>
    <property type="match status" value="1"/>
</dbReference>
<comment type="cofactor">
    <cofactor evidence="1 14">
        <name>heme</name>
        <dbReference type="ChEBI" id="CHEBI:30413"/>
    </cofactor>
</comment>
<keyword evidence="11 14" id="KW-0408">Iron</keyword>
<accession>A0AAN8XGZ7</accession>
<comment type="caution">
    <text evidence="16">The sequence shown here is derived from an EMBL/GenBank/DDBJ whole genome shotgun (WGS) entry which is preliminary data.</text>
</comment>
<evidence type="ECO:0000256" key="12">
    <source>
        <dbReference type="ARBA" id="ARBA00023033"/>
    </source>
</evidence>
<feature type="binding site" description="axial binding residue" evidence="14">
    <location>
        <position position="300"/>
    </location>
    <ligand>
        <name>heme</name>
        <dbReference type="ChEBI" id="CHEBI:30413"/>
    </ligand>
    <ligandPart>
        <name>Fe</name>
        <dbReference type="ChEBI" id="CHEBI:18248"/>
    </ligandPart>
</feature>
<protein>
    <submittedName>
        <fullName evidence="16">Heme binding</fullName>
    </submittedName>
</protein>
<dbReference type="Pfam" id="PF00067">
    <property type="entry name" value="p450"/>
    <property type="match status" value="1"/>
</dbReference>
<evidence type="ECO:0000256" key="11">
    <source>
        <dbReference type="ARBA" id="ARBA00023004"/>
    </source>
</evidence>
<dbReference type="CDD" id="cd11056">
    <property type="entry name" value="CYP6-like"/>
    <property type="match status" value="1"/>
</dbReference>
<keyword evidence="7 14" id="KW-0479">Metal-binding</keyword>
<evidence type="ECO:0000256" key="13">
    <source>
        <dbReference type="ARBA" id="ARBA00023136"/>
    </source>
</evidence>
<keyword evidence="17" id="KW-1185">Reference proteome</keyword>
<dbReference type="GO" id="GO:0005789">
    <property type="term" value="C:endoplasmic reticulum membrane"/>
    <property type="evidence" value="ECO:0007669"/>
    <property type="project" value="UniProtKB-SubCell"/>
</dbReference>
<evidence type="ECO:0000256" key="9">
    <source>
        <dbReference type="ARBA" id="ARBA00022848"/>
    </source>
</evidence>
<dbReference type="FunFam" id="1.10.630.10:FF:000182">
    <property type="entry name" value="Cytochrome P450 3A4"/>
    <property type="match status" value="1"/>
</dbReference>
<dbReference type="GO" id="GO:0005506">
    <property type="term" value="F:iron ion binding"/>
    <property type="evidence" value="ECO:0007669"/>
    <property type="project" value="InterPro"/>
</dbReference>
<evidence type="ECO:0000256" key="6">
    <source>
        <dbReference type="ARBA" id="ARBA00022617"/>
    </source>
</evidence>
<comment type="subcellular location">
    <subcellularLocation>
        <location evidence="4">Endoplasmic reticulum membrane</location>
        <topology evidence="4">Peripheral membrane protein</topology>
    </subcellularLocation>
    <subcellularLocation>
        <location evidence="3">Microsome membrane</location>
        <topology evidence="3">Peripheral membrane protein</topology>
    </subcellularLocation>
</comment>
<evidence type="ECO:0000256" key="15">
    <source>
        <dbReference type="RuleBase" id="RU000461"/>
    </source>
</evidence>
<keyword evidence="10 15" id="KW-0560">Oxidoreductase</keyword>
<gene>
    <name evidence="16" type="primary">Cyp6a9</name>
    <name evidence="16" type="ORF">SK128_003711</name>
</gene>
<organism evidence="16 17">
    <name type="scientific">Halocaridina rubra</name>
    <name type="common">Hawaiian red shrimp</name>
    <dbReference type="NCBI Taxonomy" id="373956"/>
    <lineage>
        <taxon>Eukaryota</taxon>
        <taxon>Metazoa</taxon>
        <taxon>Ecdysozoa</taxon>
        <taxon>Arthropoda</taxon>
        <taxon>Crustacea</taxon>
        <taxon>Multicrustacea</taxon>
        <taxon>Malacostraca</taxon>
        <taxon>Eumalacostraca</taxon>
        <taxon>Eucarida</taxon>
        <taxon>Decapoda</taxon>
        <taxon>Pleocyemata</taxon>
        <taxon>Caridea</taxon>
        <taxon>Atyoidea</taxon>
        <taxon>Atyidae</taxon>
        <taxon>Halocaridina</taxon>
    </lineage>
</organism>
<dbReference type="PANTHER" id="PTHR24292">
    <property type="entry name" value="CYTOCHROME P450"/>
    <property type="match status" value="1"/>
</dbReference>
<evidence type="ECO:0000256" key="8">
    <source>
        <dbReference type="ARBA" id="ARBA00022824"/>
    </source>
</evidence>
<dbReference type="Proteomes" id="UP001381693">
    <property type="component" value="Unassembled WGS sequence"/>
</dbReference>
<dbReference type="GO" id="GO:0020037">
    <property type="term" value="F:heme binding"/>
    <property type="evidence" value="ECO:0007669"/>
    <property type="project" value="InterPro"/>
</dbReference>
<evidence type="ECO:0000313" key="17">
    <source>
        <dbReference type="Proteomes" id="UP001381693"/>
    </source>
</evidence>
<dbReference type="PRINTS" id="PR00385">
    <property type="entry name" value="P450"/>
</dbReference>
<evidence type="ECO:0000313" key="16">
    <source>
        <dbReference type="EMBL" id="KAK7078950.1"/>
    </source>
</evidence>
<proteinExistence type="inferred from homology"/>
<evidence type="ECO:0000256" key="4">
    <source>
        <dbReference type="ARBA" id="ARBA00004406"/>
    </source>
</evidence>
<keyword evidence="8" id="KW-0256">Endoplasmic reticulum</keyword>
<dbReference type="InterPro" id="IPR001128">
    <property type="entry name" value="Cyt_P450"/>
</dbReference>
<dbReference type="InterPro" id="IPR050476">
    <property type="entry name" value="Insect_CytP450_Detox"/>
</dbReference>
<comment type="similarity">
    <text evidence="5 15">Belongs to the cytochrome P450 family.</text>
</comment>